<evidence type="ECO:0000313" key="4">
    <source>
        <dbReference type="Proteomes" id="UP000247978"/>
    </source>
</evidence>
<dbReference type="InterPro" id="IPR036034">
    <property type="entry name" value="PDZ_sf"/>
</dbReference>
<sequence length="420" mass="46294">MTSKSKIRTTIGILLLIFFLIFPFLTDVKQYISIPNDIITFQNDNPMSIPKLGKDFNVTANNIVAQNDKIYPNETGDSEIVYKKANFPVKKVNVSVLKDKKVIPGGQSVGVQLHTLGVLVVGHHLVYNNQSTNSPGEDADIHVGDVILEMNGNKIKQLDDVKPIVRNAGKNKESISIKLKRGKEIVETTLRPMLNKKDNSYQIGLYIRDSATGIGTISFYEEESGKYGALGHIISDTDTKKPIEIHEGKIVRSKVTSIEKGNQGIPGEKQAKFSMKDKKLGTITKNSPFGIFGKLDPDILDEKQEPMPIGLSNEVEKGPAHILTVIEGEKVEKFDIEIINTVPQKHPSTKGMVIKVTDERLLERTGGIVQGMSGSPIIQNDKIVGAVTHVFVNDPTSGYGVHIEWMLEEAGINIYKEKAS</sequence>
<dbReference type="RefSeq" id="WP_110396330.1">
    <property type="nucleotide sequence ID" value="NZ_JADIJL010000021.1"/>
</dbReference>
<evidence type="ECO:0000256" key="1">
    <source>
        <dbReference type="ARBA" id="ARBA00022825"/>
    </source>
</evidence>
<dbReference type="Pfam" id="PF13180">
    <property type="entry name" value="PDZ_2"/>
    <property type="match status" value="1"/>
</dbReference>
<dbReference type="EMBL" id="QJJQ01000012">
    <property type="protein sequence ID" value="PXW85060.1"/>
    <property type="molecule type" value="Genomic_DNA"/>
</dbReference>
<dbReference type="Proteomes" id="UP000247978">
    <property type="component" value="Unassembled WGS sequence"/>
</dbReference>
<proteinExistence type="predicted"/>
<dbReference type="InterPro" id="IPR014219">
    <property type="entry name" value="SpoIVB"/>
</dbReference>
<keyword evidence="1" id="KW-0720">Serine protease</keyword>
<organism evidence="3 4">
    <name type="scientific">Pseudogracilibacillus auburnensis</name>
    <dbReference type="NCBI Taxonomy" id="1494959"/>
    <lineage>
        <taxon>Bacteria</taxon>
        <taxon>Bacillati</taxon>
        <taxon>Bacillota</taxon>
        <taxon>Bacilli</taxon>
        <taxon>Bacillales</taxon>
        <taxon>Bacillaceae</taxon>
        <taxon>Pseudogracilibacillus</taxon>
    </lineage>
</organism>
<dbReference type="SMART" id="SM00228">
    <property type="entry name" value="PDZ"/>
    <property type="match status" value="1"/>
</dbReference>
<keyword evidence="1" id="KW-0378">Hydrolase</keyword>
<evidence type="ECO:0000313" key="3">
    <source>
        <dbReference type="EMBL" id="PXW85060.1"/>
    </source>
</evidence>
<evidence type="ECO:0000259" key="2">
    <source>
        <dbReference type="PROSITE" id="PS51494"/>
    </source>
</evidence>
<dbReference type="AlphaFoldDB" id="A0A2V3VTT8"/>
<keyword evidence="1" id="KW-0645">Protease</keyword>
<dbReference type="Gene3D" id="2.30.42.10">
    <property type="match status" value="1"/>
</dbReference>
<dbReference type="InterPro" id="IPR001478">
    <property type="entry name" value="PDZ"/>
</dbReference>
<accession>A0A2V3VTT8</accession>
<comment type="caution">
    <text evidence="3">The sequence shown here is derived from an EMBL/GenBank/DDBJ whole genome shotgun (WGS) entry which is preliminary data.</text>
</comment>
<protein>
    <submittedName>
        <fullName evidence="3">Stage IV sporulation protein B</fullName>
    </submittedName>
</protein>
<keyword evidence="4" id="KW-1185">Reference proteome</keyword>
<dbReference type="InterPro" id="IPR009003">
    <property type="entry name" value="Peptidase_S1_PA"/>
</dbReference>
<dbReference type="NCBIfam" id="TIGR02860">
    <property type="entry name" value="spore_IV_B"/>
    <property type="match status" value="1"/>
</dbReference>
<dbReference type="SUPFAM" id="SSF50494">
    <property type="entry name" value="Trypsin-like serine proteases"/>
    <property type="match status" value="1"/>
</dbReference>
<feature type="domain" description="Peptidase S55" evidence="2">
    <location>
        <begin position="184"/>
        <end position="420"/>
    </location>
</feature>
<dbReference type="PROSITE" id="PS51494">
    <property type="entry name" value="SPOIVB"/>
    <property type="match status" value="1"/>
</dbReference>
<dbReference type="GO" id="GO:0008236">
    <property type="term" value="F:serine-type peptidase activity"/>
    <property type="evidence" value="ECO:0007669"/>
    <property type="project" value="UniProtKB-KW"/>
</dbReference>
<dbReference type="SUPFAM" id="SSF50156">
    <property type="entry name" value="PDZ domain-like"/>
    <property type="match status" value="1"/>
</dbReference>
<dbReference type="Pfam" id="PF05580">
    <property type="entry name" value="Peptidase_S55"/>
    <property type="match status" value="1"/>
</dbReference>
<dbReference type="InterPro" id="IPR008763">
    <property type="entry name" value="Peptidase_S55"/>
</dbReference>
<dbReference type="OrthoDB" id="9765242at2"/>
<gene>
    <name evidence="3" type="ORF">DFR56_11238</name>
</gene>
<reference evidence="3 4" key="1">
    <citation type="submission" date="2018-05" db="EMBL/GenBank/DDBJ databases">
        <title>Genomic Encyclopedia of Type Strains, Phase IV (KMG-IV): sequencing the most valuable type-strain genomes for metagenomic binning, comparative biology and taxonomic classification.</title>
        <authorList>
            <person name="Goeker M."/>
        </authorList>
    </citation>
    <scope>NUCLEOTIDE SEQUENCE [LARGE SCALE GENOMIC DNA]</scope>
    <source>
        <strain evidence="3 4">DSM 28556</strain>
    </source>
</reference>
<name>A0A2V3VTT8_9BACI</name>